<feature type="region of interest" description="Disordered" evidence="2">
    <location>
        <begin position="1431"/>
        <end position="1463"/>
    </location>
</feature>
<keyword evidence="5" id="KW-1185">Reference proteome</keyword>
<evidence type="ECO:0000259" key="3">
    <source>
        <dbReference type="PROSITE" id="PS51662"/>
    </source>
</evidence>
<dbReference type="PROSITE" id="PS51662">
    <property type="entry name" value="BP_PHYTASE"/>
    <property type="match status" value="1"/>
</dbReference>
<evidence type="ECO:0000256" key="2">
    <source>
        <dbReference type="SAM" id="MobiDB-lite"/>
    </source>
</evidence>
<dbReference type="Pfam" id="PF03372">
    <property type="entry name" value="Exo_endo_phos"/>
    <property type="match status" value="1"/>
</dbReference>
<dbReference type="PANTHER" id="PTHR45648">
    <property type="entry name" value="GDSL LIPASE/ACYLHYDROLASE FAMILY PROTEIN (AFU_ORTHOLOGUE AFUA_4G14700)"/>
    <property type="match status" value="1"/>
</dbReference>
<dbReference type="InterPro" id="IPR003431">
    <property type="entry name" value="B-propeller_Phytase"/>
</dbReference>
<dbReference type="SUPFAM" id="SSF51120">
    <property type="entry name" value="beta-Roll"/>
    <property type="match status" value="1"/>
</dbReference>
<dbReference type="PANTHER" id="PTHR45648:SF22">
    <property type="entry name" value="GDSL LIPASE_ACYLHYDROLASE FAMILY PROTEIN (AFU_ORTHOLOGUE AFUA_4G14700)"/>
    <property type="match status" value="1"/>
</dbReference>
<accession>A0A0V7ZWC0</accession>
<dbReference type="GO" id="GO:0016158">
    <property type="term" value="F:inositol hexakisphosphate 3-phosphatase activity"/>
    <property type="evidence" value="ECO:0007669"/>
    <property type="project" value="InterPro"/>
</dbReference>
<dbReference type="InterPro" id="IPR036691">
    <property type="entry name" value="Endo/exonu/phosph_ase_sf"/>
</dbReference>
<evidence type="ECO:0000256" key="1">
    <source>
        <dbReference type="ARBA" id="ARBA00022801"/>
    </source>
</evidence>
<comment type="caution">
    <text evidence="4">The sequence shown here is derived from an EMBL/GenBank/DDBJ whole genome shotgun (WGS) entry which is preliminary data.</text>
</comment>
<dbReference type="SUPFAM" id="SSF101898">
    <property type="entry name" value="NHL repeat"/>
    <property type="match status" value="1"/>
</dbReference>
<dbReference type="InterPro" id="IPR005135">
    <property type="entry name" value="Endo/exonuclease/phosphatase"/>
</dbReference>
<proteinExistence type="predicted"/>
<dbReference type="CDD" id="cd01846">
    <property type="entry name" value="fatty_acyltransferase_like"/>
    <property type="match status" value="1"/>
</dbReference>
<dbReference type="InterPro" id="IPR011049">
    <property type="entry name" value="Serralysin-like_metalloprot_C"/>
</dbReference>
<dbReference type="InterPro" id="IPR051058">
    <property type="entry name" value="GDSL_Est/Lipase"/>
</dbReference>
<evidence type="ECO:0000313" key="4">
    <source>
        <dbReference type="EMBL" id="KST68647.1"/>
    </source>
</evidence>
<dbReference type="Gene3D" id="2.120.10.30">
    <property type="entry name" value="TolB, C-terminal domain"/>
    <property type="match status" value="2"/>
</dbReference>
<keyword evidence="1" id="KW-0378">Hydrolase</keyword>
<dbReference type="Gene3D" id="3.40.50.1110">
    <property type="entry name" value="SGNH hydrolase"/>
    <property type="match status" value="1"/>
</dbReference>
<feature type="region of interest" description="Disordered" evidence="2">
    <location>
        <begin position="756"/>
        <end position="778"/>
    </location>
</feature>
<dbReference type="Pfam" id="PF13449">
    <property type="entry name" value="Phytase-like"/>
    <property type="match status" value="1"/>
</dbReference>
<dbReference type="Proteomes" id="UP000053372">
    <property type="component" value="Unassembled WGS sequence"/>
</dbReference>
<dbReference type="InterPro" id="IPR036514">
    <property type="entry name" value="SGNH_hydro_sf"/>
</dbReference>
<dbReference type="EMBL" id="LMTZ01000055">
    <property type="protein sequence ID" value="KST68647.1"/>
    <property type="molecule type" value="Genomic_DNA"/>
</dbReference>
<dbReference type="Pfam" id="PF02333">
    <property type="entry name" value="Phytase"/>
    <property type="match status" value="2"/>
</dbReference>
<dbReference type="SUPFAM" id="SSF56219">
    <property type="entry name" value="DNase I-like"/>
    <property type="match status" value="1"/>
</dbReference>
<evidence type="ECO:0000313" key="5">
    <source>
        <dbReference type="Proteomes" id="UP000053372"/>
    </source>
</evidence>
<dbReference type="Gene3D" id="2.160.20.160">
    <property type="match status" value="1"/>
</dbReference>
<feature type="domain" description="BPP" evidence="3">
    <location>
        <begin position="743"/>
        <end position="1429"/>
    </location>
</feature>
<name>A0A0V7ZWC0_9CYAN</name>
<sequence>MATDQSQDKVRFATFNASLNRNSADELITDLSTPDNKQAKAVAEIIQRTSPDVLLLNEFDYDENGDAIANFKKNYLQVSQNGVDPVDYPYIYFAPSNTGIPTGFDLNNDGTVGGGNDAFGFGNFPGQFGMVLLSKYPIVSDEIRTFQNFLWKDMPNSFLNSDPSIDNPDTEVNENLNGYYSPEEIEVLRLSSKSHWDVPINVDGEIIHVLASHPTPPVFDGEEDRNGKRNHDEIRFWSDYITPGKSDYIYDDDGNNGGLKSSRKFVIMGDQNADPNDGDSRDNAILQLLDNPLINNTVIPKSKGGTEATERQGGVNAIHTGNPAFDTADFNDDGSGNLRVDYVLPSDNLNINDSGVFWPKSNDPQFDLVGDFPFPSSDHRLVYADVRKSNDMQTNNQNRKNVKGVKFLGEVTFPTGLEVDGTEFGGISGLAYDTDKGVYYGLSDDRSQRNPARFYNLSIDLSDGSLNDGDITFDGVTTLLDEDGLPFPEASLDPEGIALSKNGNLFISSEGDANQLINPFVNEFSLQGQQLSELPIPEKFLPTADQSSGIRNNAAFESLAISPDKRFLYTAVEDALFQDGPRADLEQGALVRIIKYDSETKEPVGEFVYELDPVAEAPLLPDGFKVNGLVELLALDNNGTLLALERSFSVGKGNTVKLYEVKTQGALDVSSENSLFNESENQSFEIDPAVEKRLLVDFSDLGITPDNLEGLALGPTLPDGSQSLIVASDNNFNDTQKTQFIALGLDLNTTPTVLPTVETPNTIDSEETPEGVLKGDSDDPAIWVNPNNPEESIVIGTLKDGGLATFNLKGEIQQTIPGEISPSGNFGLEQPSDSYKARFNNVDIIYNFPFASMIAGYEPKIDIAITSDRANDSLAIFTISENGELNKLPTPELDDPAFSIFGVDDGEATAYGLATYTSPTSGKSYVFVTQADGNKVAQIELTSKLGPADEPLMEAKVVRTLELPIPEDGTAEDGQAEGLVVDKELGFLYVAMEDSAGILKFGAEPESSNDFTVVAGSQSKGDLQQVPFTDFITFGDSTVDVGNIFLTTQQITPDNPTPPSPPYFNGRFSNGPLINEILAEEIGLSASIPSLAGGNNYAFGGSELGSGDDGPEPNVGEQINFYLAENQPTATDLFFISAGSNNIVSDLNGTPAEILANIPETDEVLADLTAHITTLAAAGAKNFIISNLPPFGSTPLITDLGVSDEVNTAVNEFNESLDTKLDNLEDELGVEIYELDIAGESAKLLENPGDFGLTDTTNRALNALAVDPQTDPTKFFWWDDVHGTTTTYNLVAQGLIDDLPKGITEFTDTSTSPLVPDVEGLSIYYGADGTGYLIASSQGDSSYAVFNREGDNEYLGSFAIGDNGDIDQANETDGLDVINVPLGPEFPNGLLVVQDGANDPQNVVQDEEELENNSTNFKFVPWEGVANAFDNPLQIDPNSYDPRNPQSPKPVSPEEDKKLITGTDGDDLFVAGEDFKGENNILFTRAGNDLVDLTGGSKNRVNTGSGNDLIFVSSKNKVFGGADGDIFDATNSMGGNQMSGGKGDDIFLLGKNDRALGGKGSDLFFAQSGGDNVISGGKGADQFWIASAEIPKSANTVLDFKAGTDVISILDSASLGISASTLDVSDDGVNTTIAFGDDTLAVLNGVTDFDVNTSVVFG</sequence>
<protein>
    <recommendedName>
        <fullName evidence="3">BPP domain-containing protein</fullName>
    </recommendedName>
</protein>
<dbReference type="Pfam" id="PF00657">
    <property type="entry name" value="Lipase_GDSL"/>
    <property type="match status" value="1"/>
</dbReference>
<gene>
    <name evidence="4" type="ORF">BC008_33930</name>
</gene>
<dbReference type="InterPro" id="IPR027372">
    <property type="entry name" value="Phytase-like_dom"/>
</dbReference>
<dbReference type="SUPFAM" id="SSF50956">
    <property type="entry name" value="Thermostable phytase (3-phytase)"/>
    <property type="match status" value="2"/>
</dbReference>
<dbReference type="InterPro" id="IPR011042">
    <property type="entry name" value="6-blade_b-propeller_TolB-like"/>
</dbReference>
<dbReference type="OrthoDB" id="292013at2"/>
<dbReference type="InterPro" id="IPR001087">
    <property type="entry name" value="GDSL"/>
</dbReference>
<reference evidence="4 5" key="1">
    <citation type="journal article" date="2015" name="Genome Announc.">
        <title>Draft Genome of the Euendolithic (true boring) Cyanobacterium Mastigocoleus testarum strain BC008.</title>
        <authorList>
            <person name="Guida B.S."/>
            <person name="Garcia-Pichel F."/>
        </authorList>
    </citation>
    <scope>NUCLEOTIDE SEQUENCE [LARGE SCALE GENOMIC DNA]</scope>
    <source>
        <strain evidence="4 5">BC008</strain>
    </source>
</reference>
<organism evidence="4 5">
    <name type="scientific">Mastigocoleus testarum BC008</name>
    <dbReference type="NCBI Taxonomy" id="371196"/>
    <lineage>
        <taxon>Bacteria</taxon>
        <taxon>Bacillati</taxon>
        <taxon>Cyanobacteriota</taxon>
        <taxon>Cyanophyceae</taxon>
        <taxon>Nostocales</taxon>
        <taxon>Hapalosiphonaceae</taxon>
        <taxon>Mastigocoleus</taxon>
    </lineage>
</organism>
<dbReference type="Gene3D" id="3.60.10.10">
    <property type="entry name" value="Endonuclease/exonuclease/phosphatase"/>
    <property type="match status" value="1"/>
</dbReference>
<dbReference type="RefSeq" id="WP_058183492.1">
    <property type="nucleotide sequence ID" value="NZ_LMTZ01000055.1"/>
</dbReference>
<dbReference type="SMR" id="A0A0V7ZWC0"/>